<evidence type="ECO:0000259" key="1">
    <source>
        <dbReference type="PROSITE" id="PS51725"/>
    </source>
</evidence>
<reference evidence="2 3" key="1">
    <citation type="submission" date="2020-08" db="EMBL/GenBank/DDBJ databases">
        <title>Genomic Encyclopedia of Type Strains, Phase IV (KMG-IV): sequencing the most valuable type-strain genomes for metagenomic binning, comparative biology and taxonomic classification.</title>
        <authorList>
            <person name="Goeker M."/>
        </authorList>
    </citation>
    <scope>NUCLEOTIDE SEQUENCE [LARGE SCALE GENOMIC DNA]</scope>
    <source>
        <strain evidence="2 3">DSM 22548</strain>
    </source>
</reference>
<dbReference type="EMBL" id="JACICA010000002">
    <property type="protein sequence ID" value="MBB3702166.1"/>
    <property type="molecule type" value="Genomic_DNA"/>
</dbReference>
<gene>
    <name evidence="2" type="ORF">FHS60_000619</name>
</gene>
<feature type="domain" description="ABM" evidence="1">
    <location>
        <begin position="2"/>
        <end position="91"/>
    </location>
</feature>
<evidence type="ECO:0000313" key="3">
    <source>
        <dbReference type="Proteomes" id="UP000541425"/>
    </source>
</evidence>
<proteinExistence type="predicted"/>
<dbReference type="PANTHER" id="PTHR33336:SF3">
    <property type="entry name" value="ABM DOMAIN-CONTAINING PROTEIN"/>
    <property type="match status" value="1"/>
</dbReference>
<name>A0A7W5UGM2_9BACT</name>
<dbReference type="PANTHER" id="PTHR33336">
    <property type="entry name" value="QUINOL MONOOXYGENASE YGIN-RELATED"/>
    <property type="match status" value="1"/>
</dbReference>
<evidence type="ECO:0000313" key="2">
    <source>
        <dbReference type="EMBL" id="MBB3702166.1"/>
    </source>
</evidence>
<dbReference type="InterPro" id="IPR050744">
    <property type="entry name" value="AI-2_Isomerase_LsrG"/>
</dbReference>
<dbReference type="SUPFAM" id="SSF54909">
    <property type="entry name" value="Dimeric alpha+beta barrel"/>
    <property type="match status" value="1"/>
</dbReference>
<dbReference type="PROSITE" id="PS51725">
    <property type="entry name" value="ABM"/>
    <property type="match status" value="1"/>
</dbReference>
<dbReference type="GO" id="GO:0004497">
    <property type="term" value="F:monooxygenase activity"/>
    <property type="evidence" value="ECO:0007669"/>
    <property type="project" value="UniProtKB-KW"/>
</dbReference>
<dbReference type="Gene3D" id="3.30.70.100">
    <property type="match status" value="1"/>
</dbReference>
<dbReference type="InterPro" id="IPR007138">
    <property type="entry name" value="ABM_dom"/>
</dbReference>
<dbReference type="RefSeq" id="WP_009347575.1">
    <property type="nucleotide sequence ID" value="NZ_JACICA010000002.1"/>
</dbReference>
<dbReference type="Proteomes" id="UP000541425">
    <property type="component" value="Unassembled WGS sequence"/>
</dbReference>
<protein>
    <submittedName>
        <fullName evidence="2">Quinol monooxygenase YgiN</fullName>
    </submittedName>
</protein>
<keyword evidence="2" id="KW-0560">Oxidoreductase</keyword>
<dbReference type="AlphaFoldDB" id="A0A7W5UGM2"/>
<comment type="caution">
    <text evidence="2">The sequence shown here is derived from an EMBL/GenBank/DDBJ whole genome shotgun (WGS) entry which is preliminary data.</text>
</comment>
<sequence length="91" mass="10330">MIRVNCFFKANEGKYNEALEAAIALVAESQQDEGVVSYDCFESATRGEIFLICETWKDKAALEAHMQTPHFKEYVGQLEAAGMLKIEQFEF</sequence>
<organism evidence="2 3">
    <name type="scientific">Alloprevotella rava</name>
    <dbReference type="NCBI Taxonomy" id="671218"/>
    <lineage>
        <taxon>Bacteria</taxon>
        <taxon>Pseudomonadati</taxon>
        <taxon>Bacteroidota</taxon>
        <taxon>Bacteroidia</taxon>
        <taxon>Bacteroidales</taxon>
        <taxon>Prevotellaceae</taxon>
        <taxon>Alloprevotella</taxon>
    </lineage>
</organism>
<accession>A0A7W5UGM2</accession>
<keyword evidence="2" id="KW-0503">Monooxygenase</keyword>
<dbReference type="Pfam" id="PF03992">
    <property type="entry name" value="ABM"/>
    <property type="match status" value="1"/>
</dbReference>
<dbReference type="InterPro" id="IPR011008">
    <property type="entry name" value="Dimeric_a/b-barrel"/>
</dbReference>